<dbReference type="PANTHER" id="PTHR10803:SF3">
    <property type="entry name" value="ATPASE GET3"/>
    <property type="match status" value="1"/>
</dbReference>
<evidence type="ECO:0000259" key="4">
    <source>
        <dbReference type="Pfam" id="PF02374"/>
    </source>
</evidence>
<dbReference type="GO" id="GO:0016887">
    <property type="term" value="F:ATP hydrolysis activity"/>
    <property type="evidence" value="ECO:0007669"/>
    <property type="project" value="InterPro"/>
</dbReference>
<comment type="similarity">
    <text evidence="1">Belongs to the arsA ATPase family.</text>
</comment>
<organism evidence="5 6">
    <name type="scientific">Anaeromyxobacter diazotrophicus</name>
    <dbReference type="NCBI Taxonomy" id="2590199"/>
    <lineage>
        <taxon>Bacteria</taxon>
        <taxon>Pseudomonadati</taxon>
        <taxon>Myxococcota</taxon>
        <taxon>Myxococcia</taxon>
        <taxon>Myxococcales</taxon>
        <taxon>Cystobacterineae</taxon>
        <taxon>Anaeromyxobacteraceae</taxon>
        <taxon>Anaeromyxobacter</taxon>
    </lineage>
</organism>
<proteinExistence type="inferred from homology"/>
<dbReference type="AlphaFoldDB" id="A0A7I9VIR9"/>
<dbReference type="RefSeq" id="WP_235969448.1">
    <property type="nucleotide sequence ID" value="NZ_BJTG01000002.1"/>
</dbReference>
<dbReference type="GO" id="GO:0005524">
    <property type="term" value="F:ATP binding"/>
    <property type="evidence" value="ECO:0007669"/>
    <property type="project" value="InterPro"/>
</dbReference>
<evidence type="ECO:0000313" key="5">
    <source>
        <dbReference type="EMBL" id="GEJ56089.1"/>
    </source>
</evidence>
<evidence type="ECO:0000256" key="3">
    <source>
        <dbReference type="ARBA" id="ARBA00066752"/>
    </source>
</evidence>
<feature type="domain" description="ArsA/GET3 Anion-transporting ATPase-like" evidence="4">
    <location>
        <begin position="10"/>
        <end position="160"/>
    </location>
</feature>
<dbReference type="PANTHER" id="PTHR10803">
    <property type="entry name" value="ARSENICAL PUMP-DRIVING ATPASE ARSENITE-TRANSLOCATING ATPASE"/>
    <property type="match status" value="1"/>
</dbReference>
<dbReference type="Pfam" id="PF02374">
    <property type="entry name" value="ArsA_ATPase"/>
    <property type="match status" value="1"/>
</dbReference>
<dbReference type="InterPro" id="IPR016300">
    <property type="entry name" value="ATPase_ArsA/GET3"/>
</dbReference>
<dbReference type="InterPro" id="IPR025723">
    <property type="entry name" value="ArsA/GET3_ATPase-like"/>
</dbReference>
<comment type="caution">
    <text evidence="5">The sequence shown here is derived from an EMBL/GenBank/DDBJ whole genome shotgun (WGS) entry which is preliminary data.</text>
</comment>
<name>A0A7I9VIR9_9BACT</name>
<dbReference type="SUPFAM" id="SSF52540">
    <property type="entry name" value="P-loop containing nucleoside triphosphate hydrolases"/>
    <property type="match status" value="1"/>
</dbReference>
<dbReference type="Gene3D" id="3.40.50.300">
    <property type="entry name" value="P-loop containing nucleotide triphosphate hydrolases"/>
    <property type="match status" value="1"/>
</dbReference>
<dbReference type="EC" id="7.3.2.7" evidence="3"/>
<dbReference type="GO" id="GO:0015446">
    <property type="term" value="F:ATPase-coupled arsenite transmembrane transporter activity"/>
    <property type="evidence" value="ECO:0007669"/>
    <property type="project" value="UniProtKB-EC"/>
</dbReference>
<dbReference type="InterPro" id="IPR027417">
    <property type="entry name" value="P-loop_NTPase"/>
</dbReference>
<sequence length="319" mass="34097">MPGLALLDRRLLVVTGKGGVGKSTIATALALLAARRGRRVLVCEVNAQERVAPLLGAPPAGFETRQALPNLFTANVTPAEAMREYGLMTLRFKTLYDAVFENRVVRYFLRAVPSLSELVMLGKVLHEVRTEEHGRPRWDLVVLDAPATGHAVQLLRVPGALLETVPPGPLRRDAEWMHALLVDPRKTSLQIVTLPEEMPVNEAIELEAAVRTVLGVARGALFVNAMPEARFTPGETSVLSDLVAAAPPLGPAAAAARLQALRAEQAGRYLARARAAIDLPAVLVPLLARERWDLGAVEAVAAALEPALAGASPPPAGRR</sequence>
<keyword evidence="6" id="KW-1185">Reference proteome</keyword>
<evidence type="ECO:0000256" key="1">
    <source>
        <dbReference type="ARBA" id="ARBA00011040"/>
    </source>
</evidence>
<protein>
    <recommendedName>
        <fullName evidence="3">arsenite-transporting ATPase</fullName>
        <ecNumber evidence="3">7.3.2.7</ecNumber>
    </recommendedName>
</protein>
<evidence type="ECO:0000256" key="2">
    <source>
        <dbReference type="ARBA" id="ARBA00052296"/>
    </source>
</evidence>
<dbReference type="Proteomes" id="UP000503640">
    <property type="component" value="Unassembled WGS sequence"/>
</dbReference>
<accession>A0A7I9VIR9</accession>
<comment type="catalytic activity">
    <reaction evidence="2">
        <text>arsenite(in) + ATP + H2O = arsenite(out) + ADP + phosphate + H(+)</text>
        <dbReference type="Rhea" id="RHEA:11348"/>
        <dbReference type="ChEBI" id="CHEBI:15377"/>
        <dbReference type="ChEBI" id="CHEBI:15378"/>
        <dbReference type="ChEBI" id="CHEBI:29242"/>
        <dbReference type="ChEBI" id="CHEBI:30616"/>
        <dbReference type="ChEBI" id="CHEBI:43474"/>
        <dbReference type="ChEBI" id="CHEBI:456216"/>
        <dbReference type="EC" id="7.3.2.7"/>
    </reaction>
</comment>
<evidence type="ECO:0000313" key="6">
    <source>
        <dbReference type="Proteomes" id="UP000503640"/>
    </source>
</evidence>
<reference evidence="6" key="1">
    <citation type="journal article" date="2020" name="Appl. Environ. Microbiol.">
        <title>Diazotrophic Anaeromyxobacter Isolates from Soils.</title>
        <authorList>
            <person name="Masuda Y."/>
            <person name="Yamanaka H."/>
            <person name="Xu Z.X."/>
            <person name="Shiratori Y."/>
            <person name="Aono T."/>
            <person name="Amachi S."/>
            <person name="Senoo K."/>
            <person name="Itoh H."/>
        </authorList>
    </citation>
    <scope>NUCLEOTIDE SEQUENCE [LARGE SCALE GENOMIC DNA]</scope>
    <source>
        <strain evidence="6">R267</strain>
    </source>
</reference>
<dbReference type="EMBL" id="BJTG01000002">
    <property type="protein sequence ID" value="GEJ56089.1"/>
    <property type="molecule type" value="Genomic_DNA"/>
</dbReference>
<gene>
    <name evidence="5" type="ORF">AMYX_08300</name>
</gene>